<protein>
    <recommendedName>
        <fullName evidence="4">HTH arsR-type domain-containing protein</fullName>
    </recommendedName>
</protein>
<dbReference type="PANTHER" id="PTHR33154">
    <property type="entry name" value="TRANSCRIPTIONAL REGULATOR, ARSR FAMILY"/>
    <property type="match status" value="1"/>
</dbReference>
<evidence type="ECO:0000259" key="4">
    <source>
        <dbReference type="PROSITE" id="PS50987"/>
    </source>
</evidence>
<keyword evidence="6" id="KW-1185">Reference proteome</keyword>
<evidence type="ECO:0000256" key="2">
    <source>
        <dbReference type="ARBA" id="ARBA00023125"/>
    </source>
</evidence>
<dbReference type="Proteomes" id="UP001500782">
    <property type="component" value="Unassembled WGS sequence"/>
</dbReference>
<dbReference type="RefSeq" id="WP_343796985.1">
    <property type="nucleotide sequence ID" value="NZ_BAAADJ010000010.1"/>
</dbReference>
<dbReference type="PRINTS" id="PR00778">
    <property type="entry name" value="HTHARSR"/>
</dbReference>
<dbReference type="InterPro" id="IPR011991">
    <property type="entry name" value="ArsR-like_HTH"/>
</dbReference>
<feature type="domain" description="HTH arsR-type" evidence="4">
    <location>
        <begin position="208"/>
        <end position="301"/>
    </location>
</feature>
<keyword evidence="1" id="KW-0805">Transcription regulation</keyword>
<dbReference type="Gene3D" id="1.10.10.10">
    <property type="entry name" value="Winged helix-like DNA-binding domain superfamily/Winged helix DNA-binding domain"/>
    <property type="match status" value="1"/>
</dbReference>
<reference evidence="5 6" key="1">
    <citation type="journal article" date="2019" name="Int. J. Syst. Evol. Microbiol.">
        <title>The Global Catalogue of Microorganisms (GCM) 10K type strain sequencing project: providing services to taxonomists for standard genome sequencing and annotation.</title>
        <authorList>
            <consortium name="The Broad Institute Genomics Platform"/>
            <consortium name="The Broad Institute Genome Sequencing Center for Infectious Disease"/>
            <person name="Wu L."/>
            <person name="Ma J."/>
        </authorList>
    </citation>
    <scope>NUCLEOTIDE SEQUENCE [LARGE SCALE GENOMIC DNA]</scope>
    <source>
        <strain evidence="5 6">JCM 9731</strain>
    </source>
</reference>
<dbReference type="PROSITE" id="PS50987">
    <property type="entry name" value="HTH_ARSR_2"/>
    <property type="match status" value="1"/>
</dbReference>
<dbReference type="InterPro" id="IPR036390">
    <property type="entry name" value="WH_DNA-bd_sf"/>
</dbReference>
<dbReference type="InterPro" id="IPR051081">
    <property type="entry name" value="HTH_MetalResp_TranReg"/>
</dbReference>
<organism evidence="5 6">
    <name type="scientific">Bacillus carboniphilus</name>
    <dbReference type="NCBI Taxonomy" id="86663"/>
    <lineage>
        <taxon>Bacteria</taxon>
        <taxon>Bacillati</taxon>
        <taxon>Bacillota</taxon>
        <taxon>Bacilli</taxon>
        <taxon>Bacillales</taxon>
        <taxon>Bacillaceae</taxon>
        <taxon>Bacillus</taxon>
    </lineage>
</organism>
<dbReference type="InterPro" id="IPR036388">
    <property type="entry name" value="WH-like_DNA-bd_sf"/>
</dbReference>
<accession>A0ABN0W0J1</accession>
<evidence type="ECO:0000256" key="1">
    <source>
        <dbReference type="ARBA" id="ARBA00023015"/>
    </source>
</evidence>
<dbReference type="PANTHER" id="PTHR33154:SF33">
    <property type="entry name" value="TRANSCRIPTIONAL REPRESSOR SDPR"/>
    <property type="match status" value="1"/>
</dbReference>
<proteinExistence type="predicted"/>
<keyword evidence="2" id="KW-0238">DNA-binding</keyword>
<evidence type="ECO:0000256" key="3">
    <source>
        <dbReference type="ARBA" id="ARBA00023163"/>
    </source>
</evidence>
<name>A0ABN0W0J1_9BACI</name>
<sequence>MNYTVSASFSPIDELLLSYLLYKNPKNSKYLEVGKDWRKQVEARLSTHFKNEIETLGDEWLFHYLHVLIDKQTYEKQTIEDILSEVSQLSAGDILERIVPVLKQDKALPQDILGERDRMISILKEWDKEYFSTLPSSTIPLLQKANEKTKEQLTKATPTKVIEELTNGMIFESSFIKHIHVMPSLHFRPLTTYTLYHDCISLYYPATTFDSKEARIVLIGKALSDPKRLRILQQLKGEKRSFTELVHLIGDTKGNIHHHISILNTAGLINRHVDEHCQNTLYSPRVPLLKELDKHVHALFS</sequence>
<dbReference type="InterPro" id="IPR001845">
    <property type="entry name" value="HTH_ArsR_DNA-bd_dom"/>
</dbReference>
<dbReference type="EMBL" id="BAAADJ010000010">
    <property type="protein sequence ID" value="GAA0321851.1"/>
    <property type="molecule type" value="Genomic_DNA"/>
</dbReference>
<dbReference type="Pfam" id="PF01022">
    <property type="entry name" value="HTH_5"/>
    <property type="match status" value="1"/>
</dbReference>
<evidence type="ECO:0000313" key="6">
    <source>
        <dbReference type="Proteomes" id="UP001500782"/>
    </source>
</evidence>
<dbReference type="CDD" id="cd00090">
    <property type="entry name" value="HTH_ARSR"/>
    <property type="match status" value="1"/>
</dbReference>
<evidence type="ECO:0000313" key="5">
    <source>
        <dbReference type="EMBL" id="GAA0321851.1"/>
    </source>
</evidence>
<dbReference type="SUPFAM" id="SSF46785">
    <property type="entry name" value="Winged helix' DNA-binding domain"/>
    <property type="match status" value="1"/>
</dbReference>
<keyword evidence="3" id="KW-0804">Transcription</keyword>
<dbReference type="SMART" id="SM00418">
    <property type="entry name" value="HTH_ARSR"/>
    <property type="match status" value="1"/>
</dbReference>
<gene>
    <name evidence="5" type="ORF">GCM10008967_10440</name>
</gene>
<comment type="caution">
    <text evidence="5">The sequence shown here is derived from an EMBL/GenBank/DDBJ whole genome shotgun (WGS) entry which is preliminary data.</text>
</comment>